<proteinExistence type="predicted"/>
<dbReference type="RefSeq" id="WP_211517346.1">
    <property type="nucleotide sequence ID" value="NZ_BMKG01000001.1"/>
</dbReference>
<name>A0ABQ1K558_9BURK</name>
<reference evidence="3" key="1">
    <citation type="journal article" date="2019" name="Int. J. Syst. Evol. Microbiol.">
        <title>The Global Catalogue of Microorganisms (GCM) 10K type strain sequencing project: providing services to taxonomists for standard genome sequencing and annotation.</title>
        <authorList>
            <consortium name="The Broad Institute Genomics Platform"/>
            <consortium name="The Broad Institute Genome Sequencing Center for Infectious Disease"/>
            <person name="Wu L."/>
            <person name="Ma J."/>
        </authorList>
    </citation>
    <scope>NUCLEOTIDE SEQUENCE [LARGE SCALE GENOMIC DNA]</scope>
    <source>
        <strain evidence="3">CGMCC 1.15931</strain>
    </source>
</reference>
<feature type="signal peptide" evidence="1">
    <location>
        <begin position="1"/>
        <end position="19"/>
    </location>
</feature>
<dbReference type="Proteomes" id="UP000622638">
    <property type="component" value="Unassembled WGS sequence"/>
</dbReference>
<feature type="chain" id="PRO_5045754799" evidence="1">
    <location>
        <begin position="20"/>
        <end position="106"/>
    </location>
</feature>
<accession>A0ABQ1K558</accession>
<evidence type="ECO:0000313" key="2">
    <source>
        <dbReference type="EMBL" id="GGB84809.1"/>
    </source>
</evidence>
<protein>
    <submittedName>
        <fullName evidence="2">Uncharacterized protein</fullName>
    </submittedName>
</protein>
<evidence type="ECO:0000313" key="3">
    <source>
        <dbReference type="Proteomes" id="UP000622638"/>
    </source>
</evidence>
<comment type="caution">
    <text evidence="2">The sequence shown here is derived from an EMBL/GenBank/DDBJ whole genome shotgun (WGS) entry which is preliminary data.</text>
</comment>
<keyword evidence="1" id="KW-0732">Signal</keyword>
<keyword evidence="3" id="KW-1185">Reference proteome</keyword>
<gene>
    <name evidence="2" type="ORF">GCM10011572_03410</name>
</gene>
<dbReference type="EMBL" id="BMKG01000001">
    <property type="protein sequence ID" value="GGB84809.1"/>
    <property type="molecule type" value="Genomic_DNA"/>
</dbReference>
<organism evidence="2 3">
    <name type="scientific">Pseudoduganella buxea</name>
    <dbReference type="NCBI Taxonomy" id="1949069"/>
    <lineage>
        <taxon>Bacteria</taxon>
        <taxon>Pseudomonadati</taxon>
        <taxon>Pseudomonadota</taxon>
        <taxon>Betaproteobacteria</taxon>
        <taxon>Burkholderiales</taxon>
        <taxon>Oxalobacteraceae</taxon>
        <taxon>Telluria group</taxon>
        <taxon>Pseudoduganella</taxon>
    </lineage>
</organism>
<evidence type="ECO:0000256" key="1">
    <source>
        <dbReference type="SAM" id="SignalP"/>
    </source>
</evidence>
<sequence>MKIESFVFAALLISAPFVAAKGPAAAPSDAAIRKQMIQESIAAYPGNCPCPYNAARNGSACGGRSAWSRRGGYAPLCYDKDISRDMVEEWRANHAISTVVDANVKP</sequence>